<organism evidence="3 4">
    <name type="scientific">Streptomyces alboniger</name>
    <dbReference type="NCBI Taxonomy" id="132473"/>
    <lineage>
        <taxon>Bacteria</taxon>
        <taxon>Bacillati</taxon>
        <taxon>Actinomycetota</taxon>
        <taxon>Actinomycetes</taxon>
        <taxon>Kitasatosporales</taxon>
        <taxon>Streptomycetaceae</taxon>
        <taxon>Streptomyces</taxon>
        <taxon>Streptomyces aurantiacus group</taxon>
    </lineage>
</organism>
<proteinExistence type="inferred from homology"/>
<evidence type="ECO:0000313" key="3">
    <source>
        <dbReference type="EMBL" id="QEV16142.1"/>
    </source>
</evidence>
<comment type="similarity">
    <text evidence="1">Belongs to the heat shock protein 70 family.</text>
</comment>
<dbReference type="PROSITE" id="PS01036">
    <property type="entry name" value="HSP70_3"/>
    <property type="match status" value="1"/>
</dbReference>
<name>A0A5J6HA42_STRAD</name>
<protein>
    <recommendedName>
        <fullName evidence="5">Hsp70 family protein</fullName>
    </recommendedName>
</protein>
<reference evidence="3 4" key="1">
    <citation type="submission" date="2017-09" db="EMBL/GenBank/DDBJ databases">
        <authorList>
            <person name="Lee N."/>
            <person name="Cho B.-K."/>
        </authorList>
    </citation>
    <scope>NUCLEOTIDE SEQUENCE [LARGE SCALE GENOMIC DNA]</scope>
    <source>
        <strain evidence="3 4">ATCC 12461</strain>
    </source>
</reference>
<dbReference type="KEGG" id="salw:CP975_00110"/>
<dbReference type="AlphaFoldDB" id="A0A5J6HA42"/>
<dbReference type="Gene3D" id="3.30.420.40">
    <property type="match status" value="2"/>
</dbReference>
<keyword evidence="2" id="KW-0346">Stress response</keyword>
<dbReference type="OrthoDB" id="1044663at2"/>
<evidence type="ECO:0000256" key="1">
    <source>
        <dbReference type="ARBA" id="ARBA00007381"/>
    </source>
</evidence>
<keyword evidence="4" id="KW-1185">Reference proteome</keyword>
<dbReference type="InterPro" id="IPR018181">
    <property type="entry name" value="Heat_shock_70_CS"/>
</dbReference>
<gene>
    <name evidence="3" type="ORF">CP975_00110</name>
</gene>
<evidence type="ECO:0000313" key="4">
    <source>
        <dbReference type="Proteomes" id="UP000326553"/>
    </source>
</evidence>
<dbReference type="CDD" id="cd10170">
    <property type="entry name" value="ASKHA_NBD_HSP70"/>
    <property type="match status" value="1"/>
</dbReference>
<dbReference type="Proteomes" id="UP000326553">
    <property type="component" value="Chromosome"/>
</dbReference>
<dbReference type="Gene3D" id="3.90.640.10">
    <property type="entry name" value="Actin, Chain A, domain 4"/>
    <property type="match status" value="1"/>
</dbReference>
<dbReference type="RefSeq" id="WP_055533894.1">
    <property type="nucleotide sequence ID" value="NZ_CP023695.1"/>
</dbReference>
<dbReference type="InterPro" id="IPR043129">
    <property type="entry name" value="ATPase_NBD"/>
</dbReference>
<evidence type="ECO:0008006" key="5">
    <source>
        <dbReference type="Google" id="ProtNLM"/>
    </source>
</evidence>
<dbReference type="EMBL" id="CP023695">
    <property type="protein sequence ID" value="QEV16142.1"/>
    <property type="molecule type" value="Genomic_DNA"/>
</dbReference>
<dbReference type="SUPFAM" id="SSF53067">
    <property type="entry name" value="Actin-like ATPase domain"/>
    <property type="match status" value="1"/>
</dbReference>
<evidence type="ECO:0000256" key="2">
    <source>
        <dbReference type="ARBA" id="ARBA00023016"/>
    </source>
</evidence>
<sequence>MEPDVRYAVGLDIGDGESSLCWLETRGRGEARVYNRGTKGAAILTALGRERLDQGDYRHLIGEAAVLTRNVLHFSVNFKNRPDPDTLNPPDAVRFARILLTEFFSEHPEVRRDCMVYVGHPTGWDAVSVAAYRRHLSSTNLPVRLVAESQSALVHVRDRRIERDTRGLDRVLVVDIGSSTTDFTFVEDLIPRNLPLGSDLGCRVIDDRLAGMVRQAFAGDKAFTEALDQDGAEETLRLLCRWAKEAQFTRDDVRLQDLQAGCDTRFVPFMNPSFGWLRGVDIPLRVVRAPGGWAERFSNVLTGVRDALGSAEPELVVLTGGGSRMPVVRELCLKAFPNASVEHDEAPSLAVTRGLASVGRHRVNVARFRHDILALKDRPEFEDRIRTGLLDAFDQARSILLTRLLEKAEAGPVDEQDEQDIDALIHRLTGMDEVLARLQIRLNAELTPMALGICRSYDIRDDQFALDIVLPGVIGTAIGARIRPKWRTLRAAQGVLEAYASLGSVGFYALRFATAGAKWSRKIGVAGAAVAIGLGLPHAALTGARTLIRTTLEKAELDPAEVTGVVAQVADRITAQMDRRAQEVERFVSATALP</sequence>
<accession>A0A5J6HA42</accession>